<dbReference type="PANTHER" id="PTHR46481">
    <property type="entry name" value="ZINC FINGER BED DOMAIN-CONTAINING PROTEIN 4"/>
    <property type="match status" value="1"/>
</dbReference>
<dbReference type="EMBL" id="CAJNOC010000391">
    <property type="protein sequence ID" value="CAF0754591.1"/>
    <property type="molecule type" value="Genomic_DNA"/>
</dbReference>
<accession>A0A813PK31</accession>
<feature type="compositionally biased region" description="Acidic residues" evidence="6">
    <location>
        <begin position="239"/>
        <end position="252"/>
    </location>
</feature>
<dbReference type="Pfam" id="PF05699">
    <property type="entry name" value="Dimer_Tnp_hAT"/>
    <property type="match status" value="1"/>
</dbReference>
<dbReference type="InterPro" id="IPR052035">
    <property type="entry name" value="ZnF_BED_domain_contain"/>
</dbReference>
<evidence type="ECO:0000259" key="7">
    <source>
        <dbReference type="Pfam" id="PF05699"/>
    </source>
</evidence>
<evidence type="ECO:0000256" key="3">
    <source>
        <dbReference type="ARBA" id="ARBA00022771"/>
    </source>
</evidence>
<name>A0A813PK31_9BILA</name>
<gene>
    <name evidence="8" type="ORF">OXX778_LOCUS4102</name>
</gene>
<keyword evidence="5" id="KW-0539">Nucleus</keyword>
<feature type="region of interest" description="Disordered" evidence="6">
    <location>
        <begin position="1"/>
        <end position="33"/>
    </location>
</feature>
<evidence type="ECO:0000313" key="9">
    <source>
        <dbReference type="Proteomes" id="UP000663879"/>
    </source>
</evidence>
<dbReference type="GO" id="GO:0046983">
    <property type="term" value="F:protein dimerization activity"/>
    <property type="evidence" value="ECO:0007669"/>
    <property type="project" value="InterPro"/>
</dbReference>
<evidence type="ECO:0000256" key="4">
    <source>
        <dbReference type="ARBA" id="ARBA00022833"/>
    </source>
</evidence>
<dbReference type="Proteomes" id="UP000663879">
    <property type="component" value="Unassembled WGS sequence"/>
</dbReference>
<dbReference type="InterPro" id="IPR008906">
    <property type="entry name" value="HATC_C_dom"/>
</dbReference>
<dbReference type="GO" id="GO:0005634">
    <property type="term" value="C:nucleus"/>
    <property type="evidence" value="ECO:0007669"/>
    <property type="project" value="UniProtKB-SubCell"/>
</dbReference>
<keyword evidence="2" id="KW-0479">Metal-binding</keyword>
<feature type="compositionally biased region" description="Basic and acidic residues" evidence="6">
    <location>
        <begin position="22"/>
        <end position="33"/>
    </location>
</feature>
<organism evidence="8 9">
    <name type="scientific">Brachionus calyciflorus</name>
    <dbReference type="NCBI Taxonomy" id="104777"/>
    <lineage>
        <taxon>Eukaryota</taxon>
        <taxon>Metazoa</taxon>
        <taxon>Spiralia</taxon>
        <taxon>Gnathifera</taxon>
        <taxon>Rotifera</taxon>
        <taxon>Eurotatoria</taxon>
        <taxon>Monogononta</taxon>
        <taxon>Pseudotrocha</taxon>
        <taxon>Ploima</taxon>
        <taxon>Brachionidae</taxon>
        <taxon>Brachionus</taxon>
    </lineage>
</organism>
<feature type="region of interest" description="Disordered" evidence="6">
    <location>
        <begin position="226"/>
        <end position="286"/>
    </location>
</feature>
<proteinExistence type="predicted"/>
<dbReference type="InterPro" id="IPR012337">
    <property type="entry name" value="RNaseH-like_sf"/>
</dbReference>
<keyword evidence="4" id="KW-0862">Zinc</keyword>
<sequence length="671" mass="78685">MSKRKSEILRSSKRSSSAFESRSSRSENIEYHDHDQIADHEDTQEYLSNPNSQLAKTPKFSVKDHFVFKSSNGANQIYICNICKKCKHRFKNKQEIDKALIECVILDSRPFGDFSKPGIKKLLNVLIPGYSPPNRKTISKKLSIYYLKYKRKLIDIFKNISHIALTTDAWKAKNNLNYICLTAHFMDSQLNYVSLVISFRKFYGRHFSTRLKRWIKQFKKPNNTIESSNDFSKSSNSEIFEESDQSDIEGEISETKYEINDSENVEEINEEEIDNQDSEDEKDDHENCEEIIEVIDDVDNDDNEFNIQDEQFLNSVQILLSKVRETVKFIRKSNVIESFMSDKIEQAFSSKQINYNYSFVLDFHVRWNSTFLMIDRFIKLKDLVKMLTSNNSEIKGLNNSKINKIHRLELNSQEWSLINDLHKILLPFYKATQQLSKRNYPTFSSCYVVYKLLSHFLKAYDSDIETIKCLKRILQKNLEYHLNTKLSFEQRKLIKIASFLNPISNKYLNFEEKNEVEKEIVKLFPNMRRKDQTTSQNKIQVNTNKDNSNVEQNSWKSFEIACGYEEHEERPNHKNGLINLSIKDELSQFSLLVRENTDELESFWKKNMALLPKLASLVKKISIIPGSSVASESAFSVANFNERKERSSLSSRNLRFSILLREMDKIEKLVE</sequence>
<feature type="domain" description="HAT C-terminal dimerisation" evidence="7">
    <location>
        <begin position="597"/>
        <end position="654"/>
    </location>
</feature>
<reference evidence="8" key="1">
    <citation type="submission" date="2021-02" db="EMBL/GenBank/DDBJ databases">
        <authorList>
            <person name="Nowell W R."/>
        </authorList>
    </citation>
    <scope>NUCLEOTIDE SEQUENCE</scope>
    <source>
        <strain evidence="8">Ploen Becks lab</strain>
    </source>
</reference>
<comment type="caution">
    <text evidence="8">The sequence shown here is derived from an EMBL/GenBank/DDBJ whole genome shotgun (WGS) entry which is preliminary data.</text>
</comment>
<dbReference type="SUPFAM" id="SSF140996">
    <property type="entry name" value="Hermes dimerisation domain"/>
    <property type="match status" value="1"/>
</dbReference>
<evidence type="ECO:0000256" key="5">
    <source>
        <dbReference type="ARBA" id="ARBA00023242"/>
    </source>
</evidence>
<keyword evidence="9" id="KW-1185">Reference proteome</keyword>
<dbReference type="SUPFAM" id="SSF53098">
    <property type="entry name" value="Ribonuclease H-like"/>
    <property type="match status" value="1"/>
</dbReference>
<evidence type="ECO:0000256" key="2">
    <source>
        <dbReference type="ARBA" id="ARBA00022723"/>
    </source>
</evidence>
<feature type="compositionally biased region" description="Basic and acidic residues" evidence="6">
    <location>
        <begin position="1"/>
        <end position="10"/>
    </location>
</feature>
<protein>
    <recommendedName>
        <fullName evidence="7">HAT C-terminal dimerisation domain-containing protein</fullName>
    </recommendedName>
</protein>
<dbReference type="GO" id="GO:0008270">
    <property type="term" value="F:zinc ion binding"/>
    <property type="evidence" value="ECO:0007669"/>
    <property type="project" value="UniProtKB-KW"/>
</dbReference>
<dbReference type="AlphaFoldDB" id="A0A813PK31"/>
<dbReference type="OrthoDB" id="10058885at2759"/>
<keyword evidence="3" id="KW-0863">Zinc-finger</keyword>
<evidence type="ECO:0000256" key="6">
    <source>
        <dbReference type="SAM" id="MobiDB-lite"/>
    </source>
</evidence>
<evidence type="ECO:0000256" key="1">
    <source>
        <dbReference type="ARBA" id="ARBA00004123"/>
    </source>
</evidence>
<feature type="compositionally biased region" description="Acidic residues" evidence="6">
    <location>
        <begin position="260"/>
        <end position="286"/>
    </location>
</feature>
<dbReference type="PANTHER" id="PTHR46481:SF10">
    <property type="entry name" value="ZINC FINGER BED DOMAIN-CONTAINING PROTEIN 39"/>
    <property type="match status" value="1"/>
</dbReference>
<evidence type="ECO:0000313" key="8">
    <source>
        <dbReference type="EMBL" id="CAF0754591.1"/>
    </source>
</evidence>
<comment type="subcellular location">
    <subcellularLocation>
        <location evidence="1">Nucleus</location>
    </subcellularLocation>
</comment>
<feature type="compositionally biased region" description="Low complexity" evidence="6">
    <location>
        <begin position="227"/>
        <end position="237"/>
    </location>
</feature>